<keyword evidence="5" id="KW-1185">Reference proteome</keyword>
<accession>A0AAN8EM32</accession>
<dbReference type="GO" id="GO:0016616">
    <property type="term" value="F:oxidoreductase activity, acting on the CH-OH group of donors, NAD or NADP as acceptor"/>
    <property type="evidence" value="ECO:0007669"/>
    <property type="project" value="TreeGrafter"/>
</dbReference>
<evidence type="ECO:0000256" key="2">
    <source>
        <dbReference type="RuleBase" id="RU000363"/>
    </source>
</evidence>
<dbReference type="CDD" id="cd05233">
    <property type="entry name" value="SDR_c"/>
    <property type="match status" value="1"/>
</dbReference>
<evidence type="ECO:0000256" key="1">
    <source>
        <dbReference type="ARBA" id="ARBA00006484"/>
    </source>
</evidence>
<evidence type="ECO:0000313" key="5">
    <source>
        <dbReference type="Proteomes" id="UP001316803"/>
    </source>
</evidence>
<protein>
    <submittedName>
        <fullName evidence="4">Uncharacterized protein</fullName>
    </submittedName>
</protein>
<dbReference type="PANTHER" id="PTHR42760">
    <property type="entry name" value="SHORT-CHAIN DEHYDROGENASES/REDUCTASES FAMILY MEMBER"/>
    <property type="match status" value="1"/>
</dbReference>
<organism evidence="4 5">
    <name type="scientific">Knufia fluminis</name>
    <dbReference type="NCBI Taxonomy" id="191047"/>
    <lineage>
        <taxon>Eukaryota</taxon>
        <taxon>Fungi</taxon>
        <taxon>Dikarya</taxon>
        <taxon>Ascomycota</taxon>
        <taxon>Pezizomycotina</taxon>
        <taxon>Eurotiomycetes</taxon>
        <taxon>Chaetothyriomycetidae</taxon>
        <taxon>Chaetothyriales</taxon>
        <taxon>Trichomeriaceae</taxon>
        <taxon>Knufia</taxon>
    </lineage>
</organism>
<dbReference type="Gene3D" id="3.40.50.720">
    <property type="entry name" value="NAD(P)-binding Rossmann-like Domain"/>
    <property type="match status" value="1"/>
</dbReference>
<comment type="caution">
    <text evidence="4">The sequence shown here is derived from an EMBL/GenBank/DDBJ whole genome shotgun (WGS) entry which is preliminary data.</text>
</comment>
<evidence type="ECO:0000313" key="4">
    <source>
        <dbReference type="EMBL" id="KAK5949816.1"/>
    </source>
</evidence>
<dbReference type="SUPFAM" id="SSF51735">
    <property type="entry name" value="NAD(P)-binding Rossmann-fold domains"/>
    <property type="match status" value="1"/>
</dbReference>
<gene>
    <name evidence="4" type="ORF">OHC33_009205</name>
</gene>
<comment type="similarity">
    <text evidence="1 2">Belongs to the short-chain dehydrogenases/reductases (SDR) family.</text>
</comment>
<dbReference type="PRINTS" id="PR00081">
    <property type="entry name" value="GDHRDH"/>
</dbReference>
<proteinExistence type="inferred from homology"/>
<dbReference type="Proteomes" id="UP001316803">
    <property type="component" value="Unassembled WGS sequence"/>
</dbReference>
<name>A0AAN8EM32_9EURO</name>
<sequence length="348" mass="37958">MALLKQGTVSSHWHMLLRTQWLPQVTYQHNPTRTYSTTCQLAKQKSVAIFKSHHPSRLNRRVAIVTGASSGLGRAIALHFASHGAELVVCADLKEEPRPDGVEQDQTPTHEIIKSTYGHRTAMFVECDVTNATQVKAMVEAVVEERQRIDVLVNNAGLGNVSGSPLIHELDEKDWRRVINVNLDGTFLTNKYVLGQMIKQTPAKLSSATRASNPPPGLNTGPSDVHHLARRGTIINVSSMLGSIALPHGTSAYCASKGGVLNLTRQLALDYARYKINVNALCPGFLKTGMTAGNWGNEAREKEMKKLTPWGEWGRVEDVARMAVSLASEDAAWMTGEGVVVDGGYSAQ</sequence>
<dbReference type="Pfam" id="PF00106">
    <property type="entry name" value="adh_short"/>
    <property type="match status" value="1"/>
</dbReference>
<evidence type="ECO:0000256" key="3">
    <source>
        <dbReference type="SAM" id="MobiDB-lite"/>
    </source>
</evidence>
<dbReference type="PANTHER" id="PTHR42760:SF124">
    <property type="entry name" value="SHORT-CHAIN DEHYDROGENASE_REDUCTASE"/>
    <property type="match status" value="1"/>
</dbReference>
<dbReference type="PRINTS" id="PR00080">
    <property type="entry name" value="SDRFAMILY"/>
</dbReference>
<feature type="region of interest" description="Disordered" evidence="3">
    <location>
        <begin position="206"/>
        <end position="225"/>
    </location>
</feature>
<dbReference type="InterPro" id="IPR002347">
    <property type="entry name" value="SDR_fam"/>
</dbReference>
<dbReference type="Pfam" id="PF13561">
    <property type="entry name" value="adh_short_C2"/>
    <property type="match status" value="1"/>
</dbReference>
<dbReference type="EMBL" id="JAKLMC020000032">
    <property type="protein sequence ID" value="KAK5949816.1"/>
    <property type="molecule type" value="Genomic_DNA"/>
</dbReference>
<dbReference type="InterPro" id="IPR036291">
    <property type="entry name" value="NAD(P)-bd_dom_sf"/>
</dbReference>
<dbReference type="AlphaFoldDB" id="A0AAN8EM32"/>
<reference evidence="4 5" key="1">
    <citation type="submission" date="2022-12" db="EMBL/GenBank/DDBJ databases">
        <title>Genomic features and morphological characterization of a novel Knufia sp. strain isolated from spacecraft assembly facility.</title>
        <authorList>
            <person name="Teixeira M."/>
            <person name="Chander A.M."/>
            <person name="Stajich J.E."/>
            <person name="Venkateswaran K."/>
        </authorList>
    </citation>
    <scope>NUCLEOTIDE SEQUENCE [LARGE SCALE GENOMIC DNA]</scope>
    <source>
        <strain evidence="4 5">FJI-L2-BK-P2</strain>
    </source>
</reference>